<reference evidence="13" key="2">
    <citation type="submission" date="2015-06" db="UniProtKB">
        <authorList>
            <consortium name="EnsemblMetazoa"/>
        </authorList>
    </citation>
    <scope>IDENTIFICATION</scope>
</reference>
<dbReference type="InterPro" id="IPR000073">
    <property type="entry name" value="AB_hydrolase_1"/>
</dbReference>
<keyword evidence="14" id="KW-1185">Reference proteome</keyword>
<dbReference type="PANTHER" id="PTHR46118">
    <property type="entry name" value="PROTEIN ABHD11"/>
    <property type="match status" value="1"/>
</dbReference>
<dbReference type="GO" id="GO:0005739">
    <property type="term" value="C:mitochondrion"/>
    <property type="evidence" value="ECO:0007669"/>
    <property type="project" value="TreeGrafter"/>
</dbReference>
<dbReference type="AlphaFoldDB" id="T1KRW0"/>
<evidence type="ECO:0000256" key="11">
    <source>
        <dbReference type="ARBA" id="ARBA00048919"/>
    </source>
</evidence>
<proteinExistence type="inferred from homology"/>
<accession>T1KRW0</accession>
<evidence type="ECO:0000256" key="4">
    <source>
        <dbReference type="ARBA" id="ARBA00042703"/>
    </source>
</evidence>
<comment type="catalytic activity">
    <reaction evidence="5">
        <text>a 1,2-diacyl-sn-glycerol + H2O = a 2-acylglycerol + a fatty acid + H(+)</text>
        <dbReference type="Rhea" id="RHEA:33275"/>
        <dbReference type="ChEBI" id="CHEBI:15377"/>
        <dbReference type="ChEBI" id="CHEBI:15378"/>
        <dbReference type="ChEBI" id="CHEBI:17389"/>
        <dbReference type="ChEBI" id="CHEBI:17815"/>
        <dbReference type="ChEBI" id="CHEBI:28868"/>
        <dbReference type="EC" id="3.1.1.116"/>
    </reaction>
</comment>
<dbReference type="eggNOG" id="KOG2382">
    <property type="taxonomic scope" value="Eukaryota"/>
</dbReference>
<comment type="catalytic activity">
    <reaction evidence="8">
        <text>1-octadecanoyl-2-(4Z,7Z,10Z,13Z,16Z,19Z-docosahexaenoyl)-sn-glycerol + H2O = 2-(4Z,7Z,10Z,13Z,16Z,19Z-docosahexaenoyl)-glycerol + octadecanoate + H(+)</text>
        <dbReference type="Rhea" id="RHEA:77107"/>
        <dbReference type="ChEBI" id="CHEBI:15377"/>
        <dbReference type="ChEBI" id="CHEBI:15378"/>
        <dbReference type="ChEBI" id="CHEBI:25629"/>
        <dbReference type="ChEBI" id="CHEBI:77129"/>
        <dbReference type="ChEBI" id="CHEBI:186738"/>
    </reaction>
</comment>
<evidence type="ECO:0000259" key="12">
    <source>
        <dbReference type="Pfam" id="PF00561"/>
    </source>
</evidence>
<comment type="catalytic activity">
    <reaction evidence="11">
        <text>1-octadecanoyl-2-(5Z,8Z,11Z,14Z-eicosatetraenoyl)-sn-glycerol + H2O = 2-(5Z,8Z,11Z,14Z-eicosatetraenoyl)-glycerol + octadecanoate + H(+)</text>
        <dbReference type="Rhea" id="RHEA:38507"/>
        <dbReference type="ChEBI" id="CHEBI:15377"/>
        <dbReference type="ChEBI" id="CHEBI:15378"/>
        <dbReference type="ChEBI" id="CHEBI:25629"/>
        <dbReference type="ChEBI" id="CHEBI:52392"/>
        <dbReference type="ChEBI" id="CHEBI:75728"/>
    </reaction>
</comment>
<evidence type="ECO:0000313" key="13">
    <source>
        <dbReference type="EnsemblMetazoa" id="tetur19g00900.1"/>
    </source>
</evidence>
<organism evidence="13 14">
    <name type="scientific">Tetranychus urticae</name>
    <name type="common">Two-spotted spider mite</name>
    <dbReference type="NCBI Taxonomy" id="32264"/>
    <lineage>
        <taxon>Eukaryota</taxon>
        <taxon>Metazoa</taxon>
        <taxon>Ecdysozoa</taxon>
        <taxon>Arthropoda</taxon>
        <taxon>Chelicerata</taxon>
        <taxon>Arachnida</taxon>
        <taxon>Acari</taxon>
        <taxon>Acariformes</taxon>
        <taxon>Trombidiformes</taxon>
        <taxon>Prostigmata</taxon>
        <taxon>Eleutherengona</taxon>
        <taxon>Raphignathae</taxon>
        <taxon>Tetranychoidea</taxon>
        <taxon>Tetranychidae</taxon>
        <taxon>Tetranychus</taxon>
    </lineage>
</organism>
<keyword evidence="2" id="KW-0378">Hydrolase</keyword>
<dbReference type="EC" id="3.1.1.116" evidence="3"/>
<evidence type="ECO:0000256" key="3">
    <source>
        <dbReference type="ARBA" id="ARBA00026104"/>
    </source>
</evidence>
<dbReference type="GO" id="GO:0052689">
    <property type="term" value="F:carboxylic ester hydrolase activity"/>
    <property type="evidence" value="ECO:0007669"/>
    <property type="project" value="TreeGrafter"/>
</dbReference>
<dbReference type="HOGENOM" id="CLU_020336_53_0_1"/>
<dbReference type="STRING" id="32264.T1KRW0"/>
<feature type="domain" description="AB hydrolase-1" evidence="12">
    <location>
        <begin position="54"/>
        <end position="176"/>
    </location>
</feature>
<dbReference type="Pfam" id="PF00561">
    <property type="entry name" value="Abhydrolase_1"/>
    <property type="match status" value="1"/>
</dbReference>
<evidence type="ECO:0000256" key="1">
    <source>
        <dbReference type="ARBA" id="ARBA00008645"/>
    </source>
</evidence>
<dbReference type="SUPFAM" id="SSF53474">
    <property type="entry name" value="alpha/beta-Hydrolases"/>
    <property type="match status" value="1"/>
</dbReference>
<dbReference type="Proteomes" id="UP000015104">
    <property type="component" value="Unassembled WGS sequence"/>
</dbReference>
<comment type="catalytic activity">
    <reaction evidence="9">
        <text>1,2-didecanoylglycerol + H2O = decanoylglycerol + decanoate + H(+)</text>
        <dbReference type="Rhea" id="RHEA:48596"/>
        <dbReference type="ChEBI" id="CHEBI:11152"/>
        <dbReference type="ChEBI" id="CHEBI:15377"/>
        <dbReference type="ChEBI" id="CHEBI:15378"/>
        <dbReference type="ChEBI" id="CHEBI:27689"/>
        <dbReference type="ChEBI" id="CHEBI:90605"/>
    </reaction>
</comment>
<dbReference type="Gene3D" id="3.40.50.1820">
    <property type="entry name" value="alpha/beta hydrolase"/>
    <property type="match status" value="1"/>
</dbReference>
<comment type="catalytic activity">
    <reaction evidence="6">
        <text>a 1,3-diacyl-sn-glycerol + H2O = a 1-acyl-sn-glycerol + a fatty acid + H(+)</text>
        <dbReference type="Rhea" id="RHEA:38503"/>
        <dbReference type="ChEBI" id="CHEBI:15377"/>
        <dbReference type="ChEBI" id="CHEBI:15378"/>
        <dbReference type="ChEBI" id="CHEBI:28868"/>
        <dbReference type="ChEBI" id="CHEBI:64683"/>
        <dbReference type="ChEBI" id="CHEBI:77272"/>
    </reaction>
</comment>
<evidence type="ECO:0000256" key="6">
    <source>
        <dbReference type="ARBA" id="ARBA00043742"/>
    </source>
</evidence>
<comment type="catalytic activity">
    <reaction evidence="10">
        <text>1-octadecanoyl-2-(9Z-octadecenoyl)-sn-glycerol + H2O = 2-(9Z-octadecenoyl)-glycerol + octadecanoate + H(+)</text>
        <dbReference type="Rhea" id="RHEA:77103"/>
        <dbReference type="ChEBI" id="CHEBI:15377"/>
        <dbReference type="ChEBI" id="CHEBI:15378"/>
        <dbReference type="ChEBI" id="CHEBI:25629"/>
        <dbReference type="ChEBI" id="CHEBI:73990"/>
        <dbReference type="ChEBI" id="CHEBI:75468"/>
    </reaction>
</comment>
<gene>
    <name evidence="13" type="primary">107366711</name>
</gene>
<evidence type="ECO:0000256" key="5">
    <source>
        <dbReference type="ARBA" id="ARBA00043667"/>
    </source>
</evidence>
<dbReference type="EMBL" id="CAEY01000419">
    <property type="status" value="NOT_ANNOTATED_CDS"/>
    <property type="molecule type" value="Genomic_DNA"/>
</dbReference>
<evidence type="ECO:0000256" key="2">
    <source>
        <dbReference type="ARBA" id="ARBA00022801"/>
    </source>
</evidence>
<evidence type="ECO:0000313" key="14">
    <source>
        <dbReference type="Proteomes" id="UP000015104"/>
    </source>
</evidence>
<evidence type="ECO:0000256" key="9">
    <source>
        <dbReference type="ARBA" id="ARBA00048504"/>
    </source>
</evidence>
<dbReference type="EnsemblMetazoa" id="tetur19g00900.1">
    <property type="protein sequence ID" value="tetur19g00900.1"/>
    <property type="gene ID" value="tetur19g00900"/>
</dbReference>
<dbReference type="KEGG" id="tut:107366711"/>
<dbReference type="PANTHER" id="PTHR46118:SF4">
    <property type="entry name" value="PROTEIN ABHD11"/>
    <property type="match status" value="1"/>
</dbReference>
<dbReference type="PRINTS" id="PR00111">
    <property type="entry name" value="ABHYDROLASE"/>
</dbReference>
<protein>
    <recommendedName>
        <fullName evidence="7">sn-1-specific diacylglycerol lipase ABHD11</fullName>
        <ecNumber evidence="3">3.1.1.116</ecNumber>
    </recommendedName>
    <alternativeName>
        <fullName evidence="4">Alpha/beta hydrolase domain-containing protein 11</fullName>
    </alternativeName>
</protein>
<dbReference type="OrthoDB" id="6424307at2759"/>
<evidence type="ECO:0000256" key="10">
    <source>
        <dbReference type="ARBA" id="ARBA00048513"/>
    </source>
</evidence>
<sequence>MVRLIAGMCRSNILTNLHGFNNLFSPRFMSDLPAPVKIGAFKYEPRFLDVNKDPVLIYHGLFGSRNNWKSLSKAIAEKTNRVVLPLDVRNHGTSGHSLEMSYPAMVSDALEVMTNKKINRATLIGHSLGGRAFIQFALTVPEKVEKLVIVDVGMKRPQVPASHHIEYIQAMREALKDIPPNSSRSEAKKIVDHRLKSAVIDPFIRGFLLLNLVETESGQIAWQLNLDALEKSLNEGVIDTMSVEGMYNGPTLLIYGSKSEYVDEDQINKLAEHFPNLQTQCIKDGTHYLHVEKASEFLKYATEFINL</sequence>
<evidence type="ECO:0000256" key="8">
    <source>
        <dbReference type="ARBA" id="ARBA00048283"/>
    </source>
</evidence>
<dbReference type="OMA" id="FLGMSDN"/>
<reference evidence="14" key="1">
    <citation type="submission" date="2011-08" db="EMBL/GenBank/DDBJ databases">
        <authorList>
            <person name="Rombauts S."/>
        </authorList>
    </citation>
    <scope>NUCLEOTIDE SEQUENCE</scope>
    <source>
        <strain evidence="14">London</strain>
    </source>
</reference>
<comment type="similarity">
    <text evidence="1">Belongs to the AB hydrolase superfamily.</text>
</comment>
<dbReference type="InterPro" id="IPR029058">
    <property type="entry name" value="AB_hydrolase_fold"/>
</dbReference>
<name>T1KRW0_TETUR</name>
<evidence type="ECO:0000256" key="7">
    <source>
        <dbReference type="ARBA" id="ARBA00044064"/>
    </source>
</evidence>